<sequence>MVAILGQARRQVVRKMVSVQSNERYDEASHCSGDLDIVADYVTSLLYKFVQFERSFNIMLVLGHSYDVQPFHDKFLREFGATVLTSQDDRDAWQDYRNRHSNVLVTYTKAMLAPCAYTDMIIFIDYLPSLDDYTHAITNLRDGCGFCYLVFDPETVELDDMSSRTLDLQECLECYRADDTGPVDPLSLDPNMQLLLSMLEMEENTIQACNYYDTVIY</sequence>
<organism evidence="1 2">
    <name type="scientific">Eremothecium gossypii (strain ATCC 10895 / CBS 109.51 / FGSC 9923 / NRRL Y-1056)</name>
    <name type="common">Yeast</name>
    <name type="synonym">Ashbya gossypii</name>
    <dbReference type="NCBI Taxonomy" id="284811"/>
    <lineage>
        <taxon>Eukaryota</taxon>
        <taxon>Fungi</taxon>
        <taxon>Dikarya</taxon>
        <taxon>Ascomycota</taxon>
        <taxon>Saccharomycotina</taxon>
        <taxon>Saccharomycetes</taxon>
        <taxon>Saccharomycetales</taxon>
        <taxon>Saccharomycetaceae</taxon>
        <taxon>Eremothecium</taxon>
    </lineage>
</organism>
<accession>D8FGC7</accession>
<dbReference type="OrthoDB" id="4052438at2759"/>
<protein>
    <submittedName>
        <fullName evidence="1">AEL133C-Ap</fullName>
    </submittedName>
</protein>
<dbReference type="GeneID" id="9487585"/>
<keyword evidence="2" id="KW-1185">Reference proteome</keyword>
<reference evidence="1 2" key="1">
    <citation type="journal article" date="2004" name="Science">
        <title>The Ashbya gossypii genome as a tool for mapping the ancient Saccharomyces cerevisiae genome.</title>
        <authorList>
            <person name="Dietrich F.S."/>
            <person name="Voegeli S."/>
            <person name="Brachat S."/>
            <person name="Lerch A."/>
            <person name="Gates K."/>
            <person name="Steiner S."/>
            <person name="Mohr C."/>
            <person name="Pohlmann R."/>
            <person name="Luedi P."/>
            <person name="Choi S."/>
            <person name="Wing R.A."/>
            <person name="Flavier A."/>
            <person name="Gaffney T.D."/>
            <person name="Philippsen P."/>
        </authorList>
    </citation>
    <scope>NUCLEOTIDE SEQUENCE [LARGE SCALE GENOMIC DNA]</scope>
    <source>
        <strain evidence="2">ATCC 10895 / CBS 109.51 / FGSC 9923 / NRRL Y-1056</strain>
    </source>
</reference>
<dbReference type="Proteomes" id="UP000000591">
    <property type="component" value="Chromosome V"/>
</dbReference>
<name>D8FGC7_EREGS</name>
<dbReference type="KEGG" id="ago:AGOS_AEL133CA"/>
<gene>
    <name evidence="1" type="ORF">AGOS_AEL133CA</name>
</gene>
<dbReference type="InParanoid" id="D8FGC7"/>
<evidence type="ECO:0000313" key="2">
    <source>
        <dbReference type="Proteomes" id="UP000000591"/>
    </source>
</evidence>
<dbReference type="HOGENOM" id="CLU_1277350_0_0_1"/>
<dbReference type="EMBL" id="AE016818">
    <property type="protein sequence ID" value="ADJ41770.1"/>
    <property type="molecule type" value="Genomic_DNA"/>
</dbReference>
<evidence type="ECO:0000313" key="1">
    <source>
        <dbReference type="EMBL" id="ADJ41770.1"/>
    </source>
</evidence>
<dbReference type="OMA" id="HSYDVQP"/>
<reference evidence="2" key="2">
    <citation type="journal article" date="2013" name="G3 (Bethesda)">
        <title>Genomes of Ashbya fungi isolated from insects reveal four mating-type loci, numerous translocations, lack of transposons, and distinct gene duplications.</title>
        <authorList>
            <person name="Dietrich F.S."/>
            <person name="Voegeli S."/>
            <person name="Kuo S."/>
            <person name="Philippsen P."/>
        </authorList>
    </citation>
    <scope>GENOME REANNOTATION</scope>
    <source>
        <strain evidence="2">ATCC 10895 / CBS 109.51 / FGSC 9923 / NRRL Y-1056</strain>
    </source>
</reference>
<dbReference type="RefSeq" id="NP_001342263.1">
    <property type="nucleotide sequence ID" value="NM_001355323.1"/>
</dbReference>
<proteinExistence type="predicted"/>
<dbReference type="AlphaFoldDB" id="D8FGC7"/>